<evidence type="ECO:0000259" key="2">
    <source>
        <dbReference type="Pfam" id="PF01464"/>
    </source>
</evidence>
<dbReference type="PANTHER" id="PTHR37423">
    <property type="entry name" value="SOLUBLE LYTIC MUREIN TRANSGLYCOSYLASE-RELATED"/>
    <property type="match status" value="1"/>
</dbReference>
<dbReference type="EMBL" id="JAGTAR010000049">
    <property type="protein sequence ID" value="MBR8538107.1"/>
    <property type="molecule type" value="Genomic_DNA"/>
</dbReference>
<protein>
    <submittedName>
        <fullName evidence="3">Lytic transglycosylase domain-containing protein</fullName>
    </submittedName>
</protein>
<evidence type="ECO:0000256" key="1">
    <source>
        <dbReference type="ARBA" id="ARBA00007734"/>
    </source>
</evidence>
<dbReference type="Proteomes" id="UP000679220">
    <property type="component" value="Unassembled WGS sequence"/>
</dbReference>
<organism evidence="3 4">
    <name type="scientific">Carboxylicivirga sediminis</name>
    <dbReference type="NCBI Taxonomy" id="2006564"/>
    <lineage>
        <taxon>Bacteria</taxon>
        <taxon>Pseudomonadati</taxon>
        <taxon>Bacteroidota</taxon>
        <taxon>Bacteroidia</taxon>
        <taxon>Marinilabiliales</taxon>
        <taxon>Marinilabiliaceae</taxon>
        <taxon>Carboxylicivirga</taxon>
    </lineage>
</organism>
<dbReference type="InterPro" id="IPR008258">
    <property type="entry name" value="Transglycosylase_SLT_dom_1"/>
</dbReference>
<dbReference type="Gene3D" id="1.10.530.10">
    <property type="match status" value="1"/>
</dbReference>
<evidence type="ECO:0000313" key="4">
    <source>
        <dbReference type="Proteomes" id="UP000679220"/>
    </source>
</evidence>
<dbReference type="GO" id="GO:0016020">
    <property type="term" value="C:membrane"/>
    <property type="evidence" value="ECO:0007669"/>
    <property type="project" value="InterPro"/>
</dbReference>
<comment type="similarity">
    <text evidence="1">Belongs to the transglycosylase Slt family.</text>
</comment>
<dbReference type="AlphaFoldDB" id="A0A941J2R9"/>
<proteinExistence type="inferred from homology"/>
<dbReference type="CDD" id="cd16894">
    <property type="entry name" value="MltD-like"/>
    <property type="match status" value="1"/>
</dbReference>
<sequence>MKTNFFTKLLSISAAVIAVVLVSQLFIQSSEPAESISNNESSESSYAISSLDIPASLNFAGEEVPIQRYDIKESFDRELLVNTYWQSQTILFIKRANRYFPIIEPILAEQGVPDDFKYLSLIESSFIPRAQSPAGAVGLWQFMRATAREYGLEVNPEVDERYHIEKSTVAACKYIKKMHDHYGSWTLAAAAYNAGRTGVNRQLSRQKTDSYYDLLLGEETGRYVFRILAAKEILNNAEKYGFFVKEEDLYPVIESIDFEVNTKVADFADFAKQYGTSYKELKNLNPWLREAYLTNSSKKAYTIKLPKSSKQYLNKPIKAEADSTVNK</sequence>
<dbReference type="PROSITE" id="PS00922">
    <property type="entry name" value="TRANSGLYCOSYLASE"/>
    <property type="match status" value="1"/>
</dbReference>
<evidence type="ECO:0000313" key="3">
    <source>
        <dbReference type="EMBL" id="MBR8538107.1"/>
    </source>
</evidence>
<dbReference type="SUPFAM" id="SSF53955">
    <property type="entry name" value="Lysozyme-like"/>
    <property type="match status" value="1"/>
</dbReference>
<dbReference type="InterPro" id="IPR000189">
    <property type="entry name" value="Transglyc_AS"/>
</dbReference>
<keyword evidence="4" id="KW-1185">Reference proteome</keyword>
<dbReference type="RefSeq" id="WP_212193130.1">
    <property type="nucleotide sequence ID" value="NZ_JAGTAR010000049.1"/>
</dbReference>
<dbReference type="InterPro" id="IPR023346">
    <property type="entry name" value="Lysozyme-like_dom_sf"/>
</dbReference>
<dbReference type="GO" id="GO:0000270">
    <property type="term" value="P:peptidoglycan metabolic process"/>
    <property type="evidence" value="ECO:0007669"/>
    <property type="project" value="InterPro"/>
</dbReference>
<reference evidence="3" key="1">
    <citation type="journal article" date="2018" name="Int. J. Syst. Evol. Microbiol.">
        <title>Carboxylicivirga sediminis sp. nov., isolated from coastal sediment.</title>
        <authorList>
            <person name="Wang F.Q."/>
            <person name="Ren L.H."/>
            <person name="Zou R.J."/>
            <person name="Sun Y.Z."/>
            <person name="Liu X.J."/>
            <person name="Jiang F."/>
            <person name="Liu L.J."/>
        </authorList>
    </citation>
    <scope>NUCLEOTIDE SEQUENCE</scope>
    <source>
        <strain evidence="3">JR1</strain>
    </source>
</reference>
<name>A0A941J2R9_9BACT</name>
<accession>A0A941J2R9</accession>
<dbReference type="GO" id="GO:0008933">
    <property type="term" value="F:peptidoglycan lytic transglycosylase activity"/>
    <property type="evidence" value="ECO:0007669"/>
    <property type="project" value="InterPro"/>
</dbReference>
<comment type="caution">
    <text evidence="3">The sequence shown here is derived from an EMBL/GenBank/DDBJ whole genome shotgun (WGS) entry which is preliminary data.</text>
</comment>
<dbReference type="Pfam" id="PF01464">
    <property type="entry name" value="SLT"/>
    <property type="match status" value="1"/>
</dbReference>
<feature type="domain" description="Transglycosylase SLT" evidence="2">
    <location>
        <begin position="108"/>
        <end position="211"/>
    </location>
</feature>
<gene>
    <name evidence="3" type="ORF">KDU71_21230</name>
</gene>
<reference evidence="3" key="2">
    <citation type="submission" date="2021-04" db="EMBL/GenBank/DDBJ databases">
        <authorList>
            <person name="Zhang T."/>
            <person name="Zhang Y."/>
            <person name="Lu D."/>
            <person name="Zuo D."/>
            <person name="Du Z."/>
        </authorList>
    </citation>
    <scope>NUCLEOTIDE SEQUENCE</scope>
    <source>
        <strain evidence="3">JR1</strain>
    </source>
</reference>
<dbReference type="PANTHER" id="PTHR37423:SF2">
    <property type="entry name" value="MEMBRANE-BOUND LYTIC MUREIN TRANSGLYCOSYLASE C"/>
    <property type="match status" value="1"/>
</dbReference>